<dbReference type="WBParaSite" id="PDA_v2.g20164.t1">
    <property type="protein sequence ID" value="PDA_v2.g20164.t1"/>
    <property type="gene ID" value="PDA_v2.g20164"/>
</dbReference>
<protein>
    <submittedName>
        <fullName evidence="3">Uncharacterized protein</fullName>
    </submittedName>
</protein>
<keyword evidence="1" id="KW-0732">Signal</keyword>
<feature type="signal peptide" evidence="1">
    <location>
        <begin position="1"/>
        <end position="21"/>
    </location>
</feature>
<proteinExistence type="predicted"/>
<organism evidence="2 3">
    <name type="scientific">Panagrolaimus davidi</name>
    <dbReference type="NCBI Taxonomy" id="227884"/>
    <lineage>
        <taxon>Eukaryota</taxon>
        <taxon>Metazoa</taxon>
        <taxon>Ecdysozoa</taxon>
        <taxon>Nematoda</taxon>
        <taxon>Chromadorea</taxon>
        <taxon>Rhabditida</taxon>
        <taxon>Tylenchina</taxon>
        <taxon>Panagrolaimomorpha</taxon>
        <taxon>Panagrolaimoidea</taxon>
        <taxon>Panagrolaimidae</taxon>
        <taxon>Panagrolaimus</taxon>
    </lineage>
</organism>
<evidence type="ECO:0000256" key="1">
    <source>
        <dbReference type="SAM" id="SignalP"/>
    </source>
</evidence>
<accession>A0A914PNR3</accession>
<name>A0A914PNR3_9BILA</name>
<keyword evidence="2" id="KW-1185">Reference proteome</keyword>
<evidence type="ECO:0000313" key="2">
    <source>
        <dbReference type="Proteomes" id="UP000887578"/>
    </source>
</evidence>
<dbReference type="AlphaFoldDB" id="A0A914PNR3"/>
<sequence>MALFVCIIVLLSFTSQLIVEGCIPTPDIDEGAMIPIPTTMAPVESAPSDKCRIPLKFMDVCVNPKVGTCSFDNVIKVTCETSALSTRNGDSGPFMPRSSADFICDNSGIYYIGTVNNVVTTIRCD</sequence>
<feature type="chain" id="PRO_5037666222" evidence="1">
    <location>
        <begin position="22"/>
        <end position="125"/>
    </location>
</feature>
<evidence type="ECO:0000313" key="3">
    <source>
        <dbReference type="WBParaSite" id="PDA_v2.g20164.t1"/>
    </source>
</evidence>
<dbReference type="Proteomes" id="UP000887578">
    <property type="component" value="Unplaced"/>
</dbReference>
<reference evidence="3" key="1">
    <citation type="submission" date="2022-11" db="UniProtKB">
        <authorList>
            <consortium name="WormBaseParasite"/>
        </authorList>
    </citation>
    <scope>IDENTIFICATION</scope>
</reference>